<gene>
    <name evidence="6" type="ORF">SETTUDRAFT_113413</name>
</gene>
<accession>R0KFG6</accession>
<feature type="transmembrane region" description="Helical" evidence="3">
    <location>
        <begin position="216"/>
        <end position="237"/>
    </location>
</feature>
<dbReference type="STRING" id="671987.R0KFG6"/>
<keyword evidence="3" id="KW-0472">Membrane</keyword>
<dbReference type="SUPFAM" id="SSF53474">
    <property type="entry name" value="alpha/beta-Hydrolases"/>
    <property type="match status" value="1"/>
</dbReference>
<dbReference type="EMBL" id="KB908481">
    <property type="protein sequence ID" value="EOA91563.1"/>
    <property type="molecule type" value="Genomic_DNA"/>
</dbReference>
<evidence type="ECO:0008006" key="8">
    <source>
        <dbReference type="Google" id="ProtNLM"/>
    </source>
</evidence>
<sequence length="954" mass="106303">MTVPTPPEGLPLNNRTKDLKIPIIVLVCFSFVFVAFRLTINWRNRNFFLLTDHLLWTGWVLAVAGAACGYKMAEVGGGRHVWDPFLTPARLETYLYFLWLSQLLNLYGMALVRLSVCAYIFMLDFSKSFRIIIWISVVVHILINFVFPTVILFGECTPYSKHWDVTGTKPGSCWGPTPRLISGYSGAATNIATDVLYTVAPLVYIARIQLPKRTIWGVRAVFLCGLVTTTISALKLYEMKELDNSKDMTYESVNLSIFATSEVFIGAFTASLPPLRKTFENTLRKVLPTSLTGGSGKGSKASYALENVGGSKSSKSWKPKHDMDADSELGILPANEAAASRTRESDQSIMKTTHVSEKNMRLSHLLATVFAVVVAADTQCWYNGDTGSSVCCASGDTCDSYNGGLPLTNNVNGCDDDPYFRDLQFRGFVEGLTYVGGDDSNSQPLCHYFGGVPYALPPVGPFRFQKPRPLPPCYRYGTKANPGRYTGACGLCPQPGVSTDTLDEQSWDEDCLQSNIWVPTGNPPTAQGWPVLFWIHGGFLQWGSPNGTDLRALLSESPTRCIVVAPAYRLNLFGFLAAKELLDDSCADYNANLGFWDQRLALQWTHENISYFGGNPSNITIGGYSAGSHSVFHQLSYDLGLPDNKAVVKRALMLSNGPGMQPKSMDEVQDQFNELLQALDIDLALSPTAKLLRLRSLTPRTLVEASNKIKLHQFRAVTDGSFVRHGLLEELSNGVYAERLKRRNVKLMIGECSDEHFVYGTWRPPQPGYEHMQHRLEADYPREACKVLMSYYFPDGTLPPRFDSWQAAFGHIYADVQIHALQRGMLSALVRHGAGHLIRRYRIEWRAQCVDKHLPRHYGVTHGSDMAIWFWGNGSALTDKEKKITLDTFHAPLSRFLLGEEPDWGTQHAMQLRTLKSNGHIAIEEDVRQEEGLRLWDALKKAGATGEPKKLAKL</sequence>
<evidence type="ECO:0000313" key="6">
    <source>
        <dbReference type="EMBL" id="EOA91563.1"/>
    </source>
</evidence>
<keyword evidence="3" id="KW-1133">Transmembrane helix</keyword>
<dbReference type="Pfam" id="PF00135">
    <property type="entry name" value="COesterase"/>
    <property type="match status" value="1"/>
</dbReference>
<reference evidence="6 7" key="1">
    <citation type="journal article" date="2012" name="PLoS Pathog.">
        <title>Diverse lifestyles and strategies of plant pathogenesis encoded in the genomes of eighteen Dothideomycetes fungi.</title>
        <authorList>
            <person name="Ohm R.A."/>
            <person name="Feau N."/>
            <person name="Henrissat B."/>
            <person name="Schoch C.L."/>
            <person name="Horwitz B.A."/>
            <person name="Barry K.W."/>
            <person name="Condon B.J."/>
            <person name="Copeland A.C."/>
            <person name="Dhillon B."/>
            <person name="Glaser F."/>
            <person name="Hesse C.N."/>
            <person name="Kosti I."/>
            <person name="LaButti K."/>
            <person name="Lindquist E.A."/>
            <person name="Lucas S."/>
            <person name="Salamov A.A."/>
            <person name="Bradshaw R.E."/>
            <person name="Ciuffetti L."/>
            <person name="Hamelin R.C."/>
            <person name="Kema G.H.J."/>
            <person name="Lawrence C."/>
            <person name="Scott J.A."/>
            <person name="Spatafora J.W."/>
            <person name="Turgeon B.G."/>
            <person name="de Wit P.J.G.M."/>
            <person name="Zhong S."/>
            <person name="Goodwin S.B."/>
            <person name="Grigoriev I.V."/>
        </authorList>
    </citation>
    <scope>NUCLEOTIDE SEQUENCE [LARGE SCALE GENOMIC DNA]</scope>
    <source>
        <strain evidence="7">28A</strain>
    </source>
</reference>
<keyword evidence="2" id="KW-0378">Hydrolase</keyword>
<dbReference type="InterPro" id="IPR002018">
    <property type="entry name" value="CarbesteraseB"/>
</dbReference>
<dbReference type="PANTHER" id="PTHR43142">
    <property type="entry name" value="CARBOXYLIC ESTER HYDROLASE"/>
    <property type="match status" value="1"/>
</dbReference>
<dbReference type="ESTHER" id="sett2-r0kfg6">
    <property type="family name" value="Fungal_carboxylesterase_lipase"/>
</dbReference>
<dbReference type="PROSITE" id="PS00122">
    <property type="entry name" value="CARBOXYLESTERASE_B_1"/>
    <property type="match status" value="1"/>
</dbReference>
<dbReference type="InterPro" id="IPR029058">
    <property type="entry name" value="AB_hydrolase_fold"/>
</dbReference>
<proteinExistence type="inferred from homology"/>
<dbReference type="OrthoDB" id="6846267at2759"/>
<dbReference type="GO" id="GO:0016787">
    <property type="term" value="F:hydrolase activity"/>
    <property type="evidence" value="ECO:0007669"/>
    <property type="project" value="UniProtKB-KW"/>
</dbReference>
<dbReference type="HOGENOM" id="CLU_312151_0_0_1"/>
<evidence type="ECO:0000259" key="4">
    <source>
        <dbReference type="Pfam" id="PF00135"/>
    </source>
</evidence>
<evidence type="ECO:0000259" key="5">
    <source>
        <dbReference type="Pfam" id="PF20684"/>
    </source>
</evidence>
<dbReference type="InterPro" id="IPR049326">
    <property type="entry name" value="Rhodopsin_dom_fungi"/>
</dbReference>
<evidence type="ECO:0000256" key="2">
    <source>
        <dbReference type="ARBA" id="ARBA00022801"/>
    </source>
</evidence>
<reference evidence="6 7" key="2">
    <citation type="journal article" date="2013" name="PLoS Genet.">
        <title>Comparative genome structure, secondary metabolite, and effector coding capacity across Cochliobolus pathogens.</title>
        <authorList>
            <person name="Condon B.J."/>
            <person name="Leng Y."/>
            <person name="Wu D."/>
            <person name="Bushley K.E."/>
            <person name="Ohm R.A."/>
            <person name="Otillar R."/>
            <person name="Martin J."/>
            <person name="Schackwitz W."/>
            <person name="Grimwood J."/>
            <person name="MohdZainudin N."/>
            <person name="Xue C."/>
            <person name="Wang R."/>
            <person name="Manning V.A."/>
            <person name="Dhillon B."/>
            <person name="Tu Z.J."/>
            <person name="Steffenson B.J."/>
            <person name="Salamov A."/>
            <person name="Sun H."/>
            <person name="Lowry S."/>
            <person name="LaButti K."/>
            <person name="Han J."/>
            <person name="Copeland A."/>
            <person name="Lindquist E."/>
            <person name="Barry K."/>
            <person name="Schmutz J."/>
            <person name="Baker S.E."/>
            <person name="Ciuffetti L.M."/>
            <person name="Grigoriev I.V."/>
            <person name="Zhong S."/>
            <person name="Turgeon B.G."/>
        </authorList>
    </citation>
    <scope>NUCLEOTIDE SEQUENCE [LARGE SCALE GENOMIC DNA]</scope>
    <source>
        <strain evidence="7">28A</strain>
    </source>
</reference>
<feature type="transmembrane region" description="Helical" evidence="3">
    <location>
        <begin position="20"/>
        <end position="42"/>
    </location>
</feature>
<dbReference type="PANTHER" id="PTHR43142:SF4">
    <property type="entry name" value="CARBOXYLIC ESTER HYDROLASE"/>
    <property type="match status" value="1"/>
</dbReference>
<dbReference type="InterPro" id="IPR019826">
    <property type="entry name" value="Carboxylesterase_B_AS"/>
</dbReference>
<feature type="transmembrane region" description="Helical" evidence="3">
    <location>
        <begin position="93"/>
        <end position="119"/>
    </location>
</feature>
<feature type="domain" description="Carboxylesterase type B" evidence="4">
    <location>
        <begin position="440"/>
        <end position="904"/>
    </location>
</feature>
<feature type="transmembrane region" description="Helical" evidence="3">
    <location>
        <begin position="54"/>
        <end position="73"/>
    </location>
</feature>
<evidence type="ECO:0000313" key="7">
    <source>
        <dbReference type="Proteomes" id="UP000016935"/>
    </source>
</evidence>
<keyword evidence="3" id="KW-0812">Transmembrane</keyword>
<dbReference type="Proteomes" id="UP000016935">
    <property type="component" value="Unassembled WGS sequence"/>
</dbReference>
<dbReference type="AlphaFoldDB" id="R0KFG6"/>
<name>R0KFG6_EXST2</name>
<dbReference type="GeneID" id="19395594"/>
<dbReference type="RefSeq" id="XP_008020725.1">
    <property type="nucleotide sequence ID" value="XM_008022534.1"/>
</dbReference>
<dbReference type="Gene3D" id="3.40.50.1820">
    <property type="entry name" value="alpha/beta hydrolase"/>
    <property type="match status" value="1"/>
</dbReference>
<evidence type="ECO:0000256" key="3">
    <source>
        <dbReference type="SAM" id="Phobius"/>
    </source>
</evidence>
<dbReference type="eggNOG" id="KOG1516">
    <property type="taxonomic scope" value="Eukaryota"/>
</dbReference>
<feature type="transmembrane region" description="Helical" evidence="3">
    <location>
        <begin position="131"/>
        <end position="153"/>
    </location>
</feature>
<keyword evidence="7" id="KW-1185">Reference proteome</keyword>
<evidence type="ECO:0000256" key="1">
    <source>
        <dbReference type="ARBA" id="ARBA00005964"/>
    </source>
</evidence>
<organism evidence="6 7">
    <name type="scientific">Exserohilum turcicum (strain 28A)</name>
    <name type="common">Northern leaf blight fungus</name>
    <name type="synonym">Setosphaeria turcica</name>
    <dbReference type="NCBI Taxonomy" id="671987"/>
    <lineage>
        <taxon>Eukaryota</taxon>
        <taxon>Fungi</taxon>
        <taxon>Dikarya</taxon>
        <taxon>Ascomycota</taxon>
        <taxon>Pezizomycotina</taxon>
        <taxon>Dothideomycetes</taxon>
        <taxon>Pleosporomycetidae</taxon>
        <taxon>Pleosporales</taxon>
        <taxon>Pleosporineae</taxon>
        <taxon>Pleosporaceae</taxon>
        <taxon>Exserohilum</taxon>
    </lineage>
</organism>
<feature type="domain" description="Rhodopsin" evidence="5">
    <location>
        <begin position="37"/>
        <end position="280"/>
    </location>
</feature>
<comment type="similarity">
    <text evidence="1">Belongs to the type-B carboxylesterase/lipase family.</text>
</comment>
<dbReference type="Pfam" id="PF20684">
    <property type="entry name" value="Fung_rhodopsin"/>
    <property type="match status" value="1"/>
</dbReference>
<protein>
    <recommendedName>
        <fullName evidence="8">Carboxylesterase type B domain-containing protein</fullName>
    </recommendedName>
</protein>